<dbReference type="EMBL" id="CP058559">
    <property type="protein sequence ID" value="QNO16502.1"/>
    <property type="molecule type" value="Genomic_DNA"/>
</dbReference>
<feature type="binding site" evidence="7">
    <location>
        <position position="148"/>
    </location>
    <ligand>
        <name>Fe cation</name>
        <dbReference type="ChEBI" id="CHEBI:24875"/>
        <label>2</label>
    </ligand>
</feature>
<protein>
    <submittedName>
        <fullName evidence="8">TIGR00282 family metallophosphoesterase</fullName>
    </submittedName>
</protein>
<dbReference type="SUPFAM" id="SSF56300">
    <property type="entry name" value="Metallo-dependent phosphatases"/>
    <property type="match status" value="1"/>
</dbReference>
<evidence type="ECO:0000256" key="4">
    <source>
        <dbReference type="ARBA" id="ARBA00023004"/>
    </source>
</evidence>
<comment type="similarity">
    <text evidence="5">Belongs to the YmdB-like family.</text>
</comment>
<dbReference type="KEGG" id="acae:HYG86_17855"/>
<feature type="binding site" evidence="7">
    <location>
        <position position="173"/>
    </location>
    <ligand>
        <name>Fe cation</name>
        <dbReference type="ChEBI" id="CHEBI:24875"/>
        <label>2</label>
    </ligand>
</feature>
<comment type="cofactor">
    <cofactor evidence="1">
        <name>Fe(3+)</name>
        <dbReference type="ChEBI" id="CHEBI:29034"/>
    </cofactor>
</comment>
<keyword evidence="9" id="KW-1185">Reference proteome</keyword>
<dbReference type="InterPro" id="IPR005235">
    <property type="entry name" value="YmdB-like"/>
</dbReference>
<dbReference type="Pfam" id="PF13277">
    <property type="entry name" value="YmdB"/>
    <property type="match status" value="1"/>
</dbReference>
<dbReference type="AlphaFoldDB" id="A0A7G9WCU0"/>
<evidence type="ECO:0000256" key="3">
    <source>
        <dbReference type="ARBA" id="ARBA00022801"/>
    </source>
</evidence>
<feature type="binding site" evidence="7">
    <location>
        <position position="67"/>
    </location>
    <ligand>
        <name>Fe cation</name>
        <dbReference type="ChEBI" id="CHEBI:24875"/>
        <label>2</label>
    </ligand>
</feature>
<feature type="binding site" evidence="7">
    <location>
        <position position="40"/>
    </location>
    <ligand>
        <name>Fe cation</name>
        <dbReference type="ChEBI" id="CHEBI:24875"/>
        <label>1</label>
    </ligand>
</feature>
<feature type="binding site" evidence="7">
    <location>
        <position position="175"/>
    </location>
    <ligand>
        <name>Fe cation</name>
        <dbReference type="ChEBI" id="CHEBI:24875"/>
        <label>1</label>
    </ligand>
</feature>
<dbReference type="Gene3D" id="3.60.21.10">
    <property type="match status" value="1"/>
</dbReference>
<dbReference type="Proteomes" id="UP000516160">
    <property type="component" value="Chromosome"/>
</dbReference>
<dbReference type="NCBIfam" id="TIGR00282">
    <property type="entry name" value="TIGR00282 family metallophosphoesterase"/>
    <property type="match status" value="1"/>
</dbReference>
<sequence length="252" mass="27865">MKVIFIGDIVGSPGRDIVEEHLPLIIEKYNPDLIVANGENAAGGKGLTPKIADELFELGIEIITMGNHVWDKKELYPMLESDLRIVRPANYPDAAPGKGYTTVKIDGKNLLIINVSGLVYLDNLNCPFKAVEEILNNVTYDYAIVDMHGEATSEKLAMGWFLDGKVSAVLGTHTHVQTADHRVLKEGTLYITDVGMTGPYDGIIGVEKEVVIDKFISKMPARFTVLTDRPYQLNAVFLDLNEKIITPIRIVE</sequence>
<evidence type="ECO:0000256" key="2">
    <source>
        <dbReference type="ARBA" id="ARBA00022723"/>
    </source>
</evidence>
<feature type="binding site" evidence="7">
    <location>
        <position position="39"/>
    </location>
    <ligand>
        <name>Fe cation</name>
        <dbReference type="ChEBI" id="CHEBI:24875"/>
        <label>1</label>
    </ligand>
</feature>
<dbReference type="GO" id="GO:0046872">
    <property type="term" value="F:metal ion binding"/>
    <property type="evidence" value="ECO:0007669"/>
    <property type="project" value="UniProtKB-KW"/>
</dbReference>
<keyword evidence="2 7" id="KW-0479">Metal-binding</keyword>
<keyword evidence="4" id="KW-0408">Iron</keyword>
<dbReference type="GO" id="GO:0004113">
    <property type="term" value="F:2',3'-cyclic-nucleotide 3'-phosphodiesterase activity"/>
    <property type="evidence" value="ECO:0007669"/>
    <property type="project" value="TreeGrafter"/>
</dbReference>
<dbReference type="InterPro" id="IPR029052">
    <property type="entry name" value="Metallo-depent_PP-like"/>
</dbReference>
<feature type="binding site" evidence="7">
    <location>
        <position position="39"/>
    </location>
    <ligand>
        <name>Fe cation</name>
        <dbReference type="ChEBI" id="CHEBI:24875"/>
        <label>2</label>
    </ligand>
</feature>
<evidence type="ECO:0000256" key="1">
    <source>
        <dbReference type="ARBA" id="ARBA00001965"/>
    </source>
</evidence>
<dbReference type="PANTHER" id="PTHR36303:SF1">
    <property type="entry name" value="2',3'-CYCLIC-NUCLEOTIDE 2'-PHOSPHODIESTERASE"/>
    <property type="match status" value="1"/>
</dbReference>
<gene>
    <name evidence="8" type="ORF">HYG86_17855</name>
</gene>
<accession>A0A7G9WCU0</accession>
<dbReference type="FunFam" id="3.60.21.10:FF:000016">
    <property type="entry name" value="Putative metallophosphoesterase"/>
    <property type="match status" value="1"/>
</dbReference>
<keyword evidence="3" id="KW-0378">Hydrolase</keyword>
<feature type="active site" description="Proton donor" evidence="6">
    <location>
        <position position="68"/>
    </location>
</feature>
<dbReference type="CDD" id="cd07382">
    <property type="entry name" value="MPP_DR1281"/>
    <property type="match status" value="1"/>
</dbReference>
<dbReference type="PANTHER" id="PTHR36303">
    <property type="entry name" value="2',3'-CYCLIC-NUCLEOTIDE 2'-PHOSPHODIESTERASE"/>
    <property type="match status" value="1"/>
</dbReference>
<organism evidence="8 9">
    <name type="scientific">Alkalicella caledoniensis</name>
    <dbReference type="NCBI Taxonomy" id="2731377"/>
    <lineage>
        <taxon>Bacteria</taxon>
        <taxon>Bacillati</taxon>
        <taxon>Bacillota</taxon>
        <taxon>Clostridia</taxon>
        <taxon>Eubacteriales</taxon>
        <taxon>Proteinivoracaceae</taxon>
        <taxon>Alkalicella</taxon>
    </lineage>
</organism>
<evidence type="ECO:0000313" key="8">
    <source>
        <dbReference type="EMBL" id="QNO16502.1"/>
    </source>
</evidence>
<evidence type="ECO:0000313" key="9">
    <source>
        <dbReference type="Proteomes" id="UP000516160"/>
    </source>
</evidence>
<name>A0A7G9WCU0_ALKCA</name>
<feature type="binding site" evidence="7">
    <location>
        <position position="8"/>
    </location>
    <ligand>
        <name>Fe cation</name>
        <dbReference type="ChEBI" id="CHEBI:24875"/>
        <label>1</label>
    </ligand>
</feature>
<evidence type="ECO:0000256" key="6">
    <source>
        <dbReference type="PIRSR" id="PIRSR004789-50"/>
    </source>
</evidence>
<reference evidence="8 9" key="1">
    <citation type="submission" date="2020-07" db="EMBL/GenBank/DDBJ databases">
        <title>Alkalicella. sp. LB2 genome.</title>
        <authorList>
            <person name="Postec A."/>
            <person name="Quemeneur M."/>
        </authorList>
    </citation>
    <scope>NUCLEOTIDE SEQUENCE [LARGE SCALE GENOMIC DNA]</scope>
    <source>
        <strain evidence="8 9">LB2</strain>
    </source>
</reference>
<dbReference type="RefSeq" id="WP_213166896.1">
    <property type="nucleotide sequence ID" value="NZ_CP058559.1"/>
</dbReference>
<dbReference type="PIRSF" id="PIRSF004789">
    <property type="entry name" value="DR1281"/>
    <property type="match status" value="1"/>
</dbReference>
<evidence type="ECO:0000256" key="7">
    <source>
        <dbReference type="PIRSR" id="PIRSR004789-51"/>
    </source>
</evidence>
<evidence type="ECO:0000256" key="5">
    <source>
        <dbReference type="ARBA" id="ARBA00061401"/>
    </source>
</evidence>
<proteinExistence type="inferred from homology"/>